<dbReference type="NCBIfam" id="TIGR00254">
    <property type="entry name" value="GGDEF"/>
    <property type="match status" value="1"/>
</dbReference>
<dbReference type="InterPro" id="IPR050469">
    <property type="entry name" value="Diguanylate_Cyclase"/>
</dbReference>
<keyword evidence="5" id="KW-0808">Transferase</keyword>
<dbReference type="PANTHER" id="PTHR45138">
    <property type="entry name" value="REGULATORY COMPONENTS OF SENSORY TRANSDUCTION SYSTEM"/>
    <property type="match status" value="1"/>
</dbReference>
<name>A0ABZ2RLP7_ECTME</name>
<keyword evidence="3" id="KW-0472">Membrane</keyword>
<accession>A0ABZ2RLP7</accession>
<feature type="transmembrane region" description="Helical" evidence="3">
    <location>
        <begin position="49"/>
        <end position="68"/>
    </location>
</feature>
<evidence type="ECO:0000259" key="4">
    <source>
        <dbReference type="PROSITE" id="PS50887"/>
    </source>
</evidence>
<dbReference type="Gene3D" id="3.30.70.270">
    <property type="match status" value="1"/>
</dbReference>
<organism evidence="5 6">
    <name type="scientific">Ectopseudomonas mendocina</name>
    <name type="common">Pseudomonas mendocina</name>
    <dbReference type="NCBI Taxonomy" id="300"/>
    <lineage>
        <taxon>Bacteria</taxon>
        <taxon>Pseudomonadati</taxon>
        <taxon>Pseudomonadota</taxon>
        <taxon>Gammaproteobacteria</taxon>
        <taxon>Pseudomonadales</taxon>
        <taxon>Pseudomonadaceae</taxon>
        <taxon>Ectopseudomonas</taxon>
    </lineage>
</organism>
<keyword evidence="5" id="KW-0548">Nucleotidyltransferase</keyword>
<dbReference type="SUPFAM" id="SSF55073">
    <property type="entry name" value="Nucleotide cyclase"/>
    <property type="match status" value="1"/>
</dbReference>
<keyword evidence="3" id="KW-1133">Transmembrane helix</keyword>
<protein>
    <recommendedName>
        <fullName evidence="1">diguanylate cyclase</fullName>
        <ecNumber evidence="1">2.7.7.65</ecNumber>
    </recommendedName>
</protein>
<dbReference type="InterPro" id="IPR029787">
    <property type="entry name" value="Nucleotide_cyclase"/>
</dbReference>
<feature type="transmembrane region" description="Helical" evidence="3">
    <location>
        <begin position="20"/>
        <end position="43"/>
    </location>
</feature>
<dbReference type="InterPro" id="IPR000160">
    <property type="entry name" value="GGDEF_dom"/>
</dbReference>
<feature type="transmembrane region" description="Helical" evidence="3">
    <location>
        <begin position="156"/>
        <end position="178"/>
    </location>
</feature>
<dbReference type="GO" id="GO:0052621">
    <property type="term" value="F:diguanylate cyclase activity"/>
    <property type="evidence" value="ECO:0007669"/>
    <property type="project" value="UniProtKB-EC"/>
</dbReference>
<proteinExistence type="predicted"/>
<feature type="domain" description="GGDEF" evidence="4">
    <location>
        <begin position="238"/>
        <end position="369"/>
    </location>
</feature>
<reference evidence="5 6" key="1">
    <citation type="submission" date="2024-03" db="EMBL/GenBank/DDBJ databases">
        <title>Complete genome of BD2.</title>
        <authorList>
            <person name="Cao G."/>
        </authorList>
    </citation>
    <scope>NUCLEOTIDE SEQUENCE [LARGE SCALE GENOMIC DNA]</scope>
    <source>
        <strain evidence="5 6">BD2</strain>
    </source>
</reference>
<dbReference type="PANTHER" id="PTHR45138:SF9">
    <property type="entry name" value="DIGUANYLATE CYCLASE DGCM-RELATED"/>
    <property type="match status" value="1"/>
</dbReference>
<sequence length="373" mass="41697">MLSPPHSQFSFQSLLLRRFAMAQISYLLICAISFLATSVGLITLSQDRALLAVGILVFSQSIFLALFISRLNLRFKDPSLTLAQVLFGLFWVSLLLVVMDEVSSSLLVLYSQVLLFGLFQLKPKAFVGCALFAFAGFVCAHLYEYVVENVVDTRQVLVQGCILAGTLVWMTLFAHYVFRLRSRMRQRRHELKANQDALRDMMRKLENLAATDELTGLYNRRHFQTVVNESLKSVGSDQLFGIAVIDLDNFKIINDEYGHAAGDTVLQLFAKVAKGCLREGDVLARYGGEEFVLLLPNSDPDQLISCCERLRKTFNEVHPEGMKAGALSLSVGMTLLGHGDVLDSALRRADQALYRAKREGRNRCMANWGNAIA</sequence>
<dbReference type="SMART" id="SM00267">
    <property type="entry name" value="GGDEF"/>
    <property type="match status" value="1"/>
</dbReference>
<dbReference type="InterPro" id="IPR043128">
    <property type="entry name" value="Rev_trsase/Diguanyl_cyclase"/>
</dbReference>
<dbReference type="CDD" id="cd01949">
    <property type="entry name" value="GGDEF"/>
    <property type="match status" value="1"/>
</dbReference>
<dbReference type="PROSITE" id="PS50887">
    <property type="entry name" value="GGDEF"/>
    <property type="match status" value="1"/>
</dbReference>
<dbReference type="EMBL" id="CP148074">
    <property type="protein sequence ID" value="WXL27943.1"/>
    <property type="molecule type" value="Genomic_DNA"/>
</dbReference>
<evidence type="ECO:0000256" key="3">
    <source>
        <dbReference type="SAM" id="Phobius"/>
    </source>
</evidence>
<dbReference type="EC" id="2.7.7.65" evidence="1"/>
<evidence type="ECO:0000313" key="6">
    <source>
        <dbReference type="Proteomes" id="UP001476583"/>
    </source>
</evidence>
<evidence type="ECO:0000256" key="1">
    <source>
        <dbReference type="ARBA" id="ARBA00012528"/>
    </source>
</evidence>
<keyword evidence="6" id="KW-1185">Reference proteome</keyword>
<evidence type="ECO:0000256" key="2">
    <source>
        <dbReference type="ARBA" id="ARBA00034247"/>
    </source>
</evidence>
<keyword evidence="3" id="KW-0812">Transmembrane</keyword>
<evidence type="ECO:0000313" key="5">
    <source>
        <dbReference type="EMBL" id="WXL27943.1"/>
    </source>
</evidence>
<dbReference type="Pfam" id="PF00990">
    <property type="entry name" value="GGDEF"/>
    <property type="match status" value="1"/>
</dbReference>
<dbReference type="Proteomes" id="UP001476583">
    <property type="component" value="Chromosome"/>
</dbReference>
<gene>
    <name evidence="5" type="ORF">WG219_05335</name>
</gene>
<comment type="catalytic activity">
    <reaction evidence="2">
        <text>2 GTP = 3',3'-c-di-GMP + 2 diphosphate</text>
        <dbReference type="Rhea" id="RHEA:24898"/>
        <dbReference type="ChEBI" id="CHEBI:33019"/>
        <dbReference type="ChEBI" id="CHEBI:37565"/>
        <dbReference type="ChEBI" id="CHEBI:58805"/>
        <dbReference type="EC" id="2.7.7.65"/>
    </reaction>
</comment>
<feature type="transmembrane region" description="Helical" evidence="3">
    <location>
        <begin position="126"/>
        <end position="144"/>
    </location>
</feature>